<gene>
    <name evidence="1" type="ORF">EVAR_78344_1</name>
</gene>
<name>A0A4C1T6C2_EUMVA</name>
<proteinExistence type="predicted"/>
<evidence type="ECO:0000313" key="1">
    <source>
        <dbReference type="EMBL" id="GBP08987.1"/>
    </source>
</evidence>
<dbReference type="Proteomes" id="UP000299102">
    <property type="component" value="Unassembled WGS sequence"/>
</dbReference>
<protein>
    <submittedName>
        <fullName evidence="1">Uncharacterized protein</fullName>
    </submittedName>
</protein>
<accession>A0A4C1T6C2</accession>
<dbReference type="EMBL" id="BGZK01000033">
    <property type="protein sequence ID" value="GBP08987.1"/>
    <property type="molecule type" value="Genomic_DNA"/>
</dbReference>
<dbReference type="OrthoDB" id="426210at2759"/>
<dbReference type="AlphaFoldDB" id="A0A4C1T6C2"/>
<organism evidence="1 2">
    <name type="scientific">Eumeta variegata</name>
    <name type="common">Bagworm moth</name>
    <name type="synonym">Eumeta japonica</name>
    <dbReference type="NCBI Taxonomy" id="151549"/>
    <lineage>
        <taxon>Eukaryota</taxon>
        <taxon>Metazoa</taxon>
        <taxon>Ecdysozoa</taxon>
        <taxon>Arthropoda</taxon>
        <taxon>Hexapoda</taxon>
        <taxon>Insecta</taxon>
        <taxon>Pterygota</taxon>
        <taxon>Neoptera</taxon>
        <taxon>Endopterygota</taxon>
        <taxon>Lepidoptera</taxon>
        <taxon>Glossata</taxon>
        <taxon>Ditrysia</taxon>
        <taxon>Tineoidea</taxon>
        <taxon>Psychidae</taxon>
        <taxon>Oiketicinae</taxon>
        <taxon>Eumeta</taxon>
    </lineage>
</organism>
<comment type="caution">
    <text evidence="1">The sequence shown here is derived from an EMBL/GenBank/DDBJ whole genome shotgun (WGS) entry which is preliminary data.</text>
</comment>
<evidence type="ECO:0000313" key="2">
    <source>
        <dbReference type="Proteomes" id="UP000299102"/>
    </source>
</evidence>
<keyword evidence="2" id="KW-1185">Reference proteome</keyword>
<reference evidence="1 2" key="1">
    <citation type="journal article" date="2019" name="Commun. Biol.">
        <title>The bagworm genome reveals a unique fibroin gene that provides high tensile strength.</title>
        <authorList>
            <person name="Kono N."/>
            <person name="Nakamura H."/>
            <person name="Ohtoshi R."/>
            <person name="Tomita M."/>
            <person name="Numata K."/>
            <person name="Arakawa K."/>
        </authorList>
    </citation>
    <scope>NUCLEOTIDE SEQUENCE [LARGE SCALE GENOMIC DNA]</scope>
</reference>
<sequence length="96" mass="10799">MYISINPINSDEILAKLNKDIESITTWLESNSLVLNPSKSKTMVFGSMHQIKQIIRQKPAVFILGDQVERVSEARNLGILMDESLRFESHIAKVAG</sequence>